<reference evidence="10" key="1">
    <citation type="submission" date="2024-03" db="EMBL/GenBank/DDBJ databases">
        <title>WGS assembly of Saponaria officinalis var. Norfolk2.</title>
        <authorList>
            <person name="Jenkins J."/>
            <person name="Shu S."/>
            <person name="Grimwood J."/>
            <person name="Barry K."/>
            <person name="Goodstein D."/>
            <person name="Schmutz J."/>
            <person name="Leebens-Mack J."/>
            <person name="Osbourn A."/>
        </authorList>
    </citation>
    <scope>NUCLEOTIDE SEQUENCE [LARGE SCALE GENOMIC DNA]</scope>
    <source>
        <strain evidence="10">JIC</strain>
    </source>
</reference>
<evidence type="ECO:0000256" key="1">
    <source>
        <dbReference type="ARBA" id="ARBA00001974"/>
    </source>
</evidence>
<dbReference type="PANTHER" id="PTHR13878:SF67">
    <property type="entry name" value="L-GULONOLACTONE OXIDASE 5"/>
    <property type="match status" value="1"/>
</dbReference>
<keyword evidence="5" id="KW-0060">Ascorbate biosynthesis</keyword>
<comment type="pathway">
    <text evidence="2">Cofactor biosynthesis; L-ascorbate biosynthesis.</text>
</comment>
<dbReference type="EC" id="1.1.3.8" evidence="4"/>
<dbReference type="InterPro" id="IPR010030">
    <property type="entry name" value="GULO_Plant"/>
</dbReference>
<evidence type="ECO:0000259" key="9">
    <source>
        <dbReference type="PROSITE" id="PS51387"/>
    </source>
</evidence>
<dbReference type="SUPFAM" id="SSF56176">
    <property type="entry name" value="FAD-binding/transporter-associated domain-like"/>
    <property type="match status" value="1"/>
</dbReference>
<sequence>MSSEKIKVSRYATTSFFVYSYLILCCQVVKCVIPEEPVKCSNGNSDCTVTNGYGSFPDRSSCRAADVVYPENEDQIISYVRDATKIKRKIKVVTRYGHSFPKLVCPDGEDGLIINTKNLNKTLKVDTVQQTMTVQAGMVLKQFKDEAAKAGLALPHSPYWAGVTVGGMISTASHGSSLRGLGSSVHDYVVGLTIVGPGDGVDDYVKVRRLSEGDEDLQAAKVSLGVLGVISQVTFKLQPLFKRNMSFTTEGDSDLEDTVLSFGQQYEFGHISWLPSQRKVIYRIDDRVPVTTFGDGVYDFVGFRSMPESVIESDRSSEEEQESLGLDILKCQQTEELTTALLAIAFGLTNDASNAIHGHFLYSSCCQGIVQTAECHFSCFCAVFLSRILPLRKSFAVVGSKLGFISSTLVLLLLISRNFTGYPVIGYQNNIQASGGCLDENQLGYCAWDPRIKGRFYYSNGFTIPLTKVNGFIHDIKQLVNLYPTSLCGFEMYYGIVMRYVKASPAYLGKDEDGIDFDITYYRSRAPLGPRLFGDIIDEIEQMAIFKYDAIPHWGKNRNVAFIDAIKKYKDGQKFMEVRKRYDPLGLFSNKWTDQILGLNGDVIVKAVGCGREGLCICTDDSDCGPGYECQGGRVYKMARVCRKTNNCP</sequence>
<dbReference type="GO" id="GO:0019853">
    <property type="term" value="P:L-ascorbic acid biosynthetic process"/>
    <property type="evidence" value="ECO:0007669"/>
    <property type="project" value="UniProtKB-KW"/>
</dbReference>
<gene>
    <name evidence="10" type="ORF">RND81_14G073000</name>
</gene>
<evidence type="ECO:0000256" key="6">
    <source>
        <dbReference type="ARBA" id="ARBA00022729"/>
    </source>
</evidence>
<evidence type="ECO:0000256" key="3">
    <source>
        <dbReference type="ARBA" id="ARBA00005466"/>
    </source>
</evidence>
<dbReference type="GO" id="GO:0071949">
    <property type="term" value="F:FAD binding"/>
    <property type="evidence" value="ECO:0007669"/>
    <property type="project" value="InterPro"/>
</dbReference>
<dbReference type="FunFam" id="3.30.465.10:FF:000033">
    <property type="entry name" value="L-gulonolactone oxidase 5"/>
    <property type="match status" value="1"/>
</dbReference>
<dbReference type="InterPro" id="IPR016167">
    <property type="entry name" value="FAD-bd_PCMH_sub1"/>
</dbReference>
<dbReference type="Pfam" id="PF22906">
    <property type="entry name" value="GULLO2-like_3rd"/>
    <property type="match status" value="1"/>
</dbReference>
<dbReference type="NCBIfam" id="TIGR01677">
    <property type="entry name" value="pln_FAD_oxido"/>
    <property type="match status" value="1"/>
</dbReference>
<evidence type="ECO:0000313" key="10">
    <source>
        <dbReference type="EMBL" id="KAK9664844.1"/>
    </source>
</evidence>
<comment type="cofactor">
    <cofactor evidence="1">
        <name>FAD</name>
        <dbReference type="ChEBI" id="CHEBI:57692"/>
    </cofactor>
</comment>
<keyword evidence="7" id="KW-0560">Oxidoreductase</keyword>
<dbReference type="InterPro" id="IPR055154">
    <property type="entry name" value="GULLO2-like_C"/>
</dbReference>
<dbReference type="InterPro" id="IPR016169">
    <property type="entry name" value="FAD-bd_PCMH_sub2"/>
</dbReference>
<comment type="caution">
    <text evidence="10">The sequence shown here is derived from an EMBL/GenBank/DDBJ whole genome shotgun (WGS) entry which is preliminary data.</text>
</comment>
<keyword evidence="6" id="KW-0732">Signal</keyword>
<name>A0AAW1GLZ6_SAPOF</name>
<dbReference type="Pfam" id="PF04030">
    <property type="entry name" value="ALO"/>
    <property type="match status" value="1"/>
</dbReference>
<dbReference type="InterPro" id="IPR050432">
    <property type="entry name" value="FAD-linked_Oxidoreductases_BP"/>
</dbReference>
<dbReference type="Gene3D" id="3.30.43.10">
    <property type="entry name" value="Uridine Diphospho-n-acetylenolpyruvylglucosamine Reductase, domain 2"/>
    <property type="match status" value="1"/>
</dbReference>
<dbReference type="InterPro" id="IPR036318">
    <property type="entry name" value="FAD-bd_PCMH-like_sf"/>
</dbReference>
<evidence type="ECO:0000256" key="5">
    <source>
        <dbReference type="ARBA" id="ARBA00022644"/>
    </source>
</evidence>
<dbReference type="Pfam" id="PF01565">
    <property type="entry name" value="FAD_binding_4"/>
    <property type="match status" value="1"/>
</dbReference>
<protein>
    <recommendedName>
        <fullName evidence="4">L-gulonolactone oxidase</fullName>
        <ecNumber evidence="4">1.1.3.8</ecNumber>
    </recommendedName>
</protein>
<dbReference type="Gene3D" id="3.30.465.10">
    <property type="match status" value="1"/>
</dbReference>
<dbReference type="AlphaFoldDB" id="A0AAW1GLZ6"/>
<evidence type="ECO:0000256" key="8">
    <source>
        <dbReference type="ARBA" id="ARBA00048083"/>
    </source>
</evidence>
<dbReference type="EMBL" id="JBDFQZ010000014">
    <property type="protein sequence ID" value="KAK9664844.1"/>
    <property type="molecule type" value="Genomic_DNA"/>
</dbReference>
<dbReference type="InterPro" id="IPR006094">
    <property type="entry name" value="Oxid_FAD_bind_N"/>
</dbReference>
<feature type="domain" description="FAD-binding PCMH-type" evidence="9">
    <location>
        <begin position="60"/>
        <end position="240"/>
    </location>
</feature>
<organism evidence="10 11">
    <name type="scientific">Saponaria officinalis</name>
    <name type="common">Common soapwort</name>
    <name type="synonym">Lychnis saponaria</name>
    <dbReference type="NCBI Taxonomy" id="3572"/>
    <lineage>
        <taxon>Eukaryota</taxon>
        <taxon>Viridiplantae</taxon>
        <taxon>Streptophyta</taxon>
        <taxon>Embryophyta</taxon>
        <taxon>Tracheophyta</taxon>
        <taxon>Spermatophyta</taxon>
        <taxon>Magnoliopsida</taxon>
        <taxon>eudicotyledons</taxon>
        <taxon>Gunneridae</taxon>
        <taxon>Pentapetalae</taxon>
        <taxon>Caryophyllales</taxon>
        <taxon>Caryophyllaceae</taxon>
        <taxon>Caryophylleae</taxon>
        <taxon>Saponaria</taxon>
    </lineage>
</organism>
<dbReference type="InterPro" id="IPR016166">
    <property type="entry name" value="FAD-bd_PCMH"/>
</dbReference>
<dbReference type="GO" id="GO:0016020">
    <property type="term" value="C:membrane"/>
    <property type="evidence" value="ECO:0007669"/>
    <property type="project" value="InterPro"/>
</dbReference>
<evidence type="ECO:0000313" key="11">
    <source>
        <dbReference type="Proteomes" id="UP001443914"/>
    </source>
</evidence>
<dbReference type="InterPro" id="IPR007173">
    <property type="entry name" value="ALO_C"/>
</dbReference>
<evidence type="ECO:0000256" key="7">
    <source>
        <dbReference type="ARBA" id="ARBA00023002"/>
    </source>
</evidence>
<dbReference type="GO" id="GO:0050105">
    <property type="term" value="F:L-gulonolactone oxidase activity"/>
    <property type="evidence" value="ECO:0007669"/>
    <property type="project" value="UniProtKB-EC"/>
</dbReference>
<proteinExistence type="inferred from homology"/>
<keyword evidence="11" id="KW-1185">Reference proteome</keyword>
<comment type="catalytic activity">
    <reaction evidence="8">
        <text>L-gulono-1,4-lactone + O2 = L-ascorbate + H2O2 + H(+)</text>
        <dbReference type="Rhea" id="RHEA:32363"/>
        <dbReference type="ChEBI" id="CHEBI:15378"/>
        <dbReference type="ChEBI" id="CHEBI:15379"/>
        <dbReference type="ChEBI" id="CHEBI:16240"/>
        <dbReference type="ChEBI" id="CHEBI:17587"/>
        <dbReference type="ChEBI" id="CHEBI:38290"/>
        <dbReference type="EC" id="1.1.3.8"/>
    </reaction>
</comment>
<dbReference type="PANTHER" id="PTHR13878">
    <property type="entry name" value="GULONOLACTONE OXIDASE"/>
    <property type="match status" value="1"/>
</dbReference>
<dbReference type="PROSITE" id="PS51387">
    <property type="entry name" value="FAD_PCMH"/>
    <property type="match status" value="1"/>
</dbReference>
<dbReference type="Proteomes" id="UP001443914">
    <property type="component" value="Unassembled WGS sequence"/>
</dbReference>
<accession>A0AAW1GLZ6</accession>
<evidence type="ECO:0000256" key="4">
    <source>
        <dbReference type="ARBA" id="ARBA00013121"/>
    </source>
</evidence>
<comment type="similarity">
    <text evidence="3">Belongs to the oxygen-dependent FAD-linked oxidoreductase family.</text>
</comment>
<evidence type="ECO:0000256" key="2">
    <source>
        <dbReference type="ARBA" id="ARBA00005147"/>
    </source>
</evidence>
<dbReference type="GO" id="GO:0003885">
    <property type="term" value="F:D-arabinono-1,4-lactone oxidase activity"/>
    <property type="evidence" value="ECO:0007669"/>
    <property type="project" value="InterPro"/>
</dbReference>